<dbReference type="AlphaFoldDB" id="A0A2W7PQ66"/>
<protein>
    <recommendedName>
        <fullName evidence="3">RNA-binding protein</fullName>
    </recommendedName>
</protein>
<keyword evidence="2" id="KW-1185">Reference proteome</keyword>
<accession>A0A2W7PQ66</accession>
<sequence>MSSMMLVNIDAGTTDDEIRDFLVRYGLPAFDDITRVEGDGSRPAVTLHFNEVDAGTLRGLVPRINHIFWKQRKVDAMVLAERFE</sequence>
<evidence type="ECO:0008006" key="3">
    <source>
        <dbReference type="Google" id="ProtNLM"/>
    </source>
</evidence>
<organism evidence="1 2">
    <name type="scientific">Cupriavidus phytorum</name>
    <dbReference type="NCBI Taxonomy" id="3024399"/>
    <lineage>
        <taxon>Bacteria</taxon>
        <taxon>Pseudomonadati</taxon>
        <taxon>Pseudomonadota</taxon>
        <taxon>Betaproteobacteria</taxon>
        <taxon>Burkholderiales</taxon>
        <taxon>Burkholderiaceae</taxon>
        <taxon>Cupriavidus</taxon>
    </lineage>
</organism>
<proteinExistence type="predicted"/>
<name>A0A2W7PQ66_9BURK</name>
<comment type="caution">
    <text evidence="1">The sequence shown here is derived from an EMBL/GenBank/DDBJ whole genome shotgun (WGS) entry which is preliminary data.</text>
</comment>
<evidence type="ECO:0000313" key="2">
    <source>
        <dbReference type="Proteomes" id="UP000249638"/>
    </source>
</evidence>
<dbReference type="Proteomes" id="UP000249638">
    <property type="component" value="Unassembled WGS sequence"/>
</dbReference>
<reference evidence="1" key="1">
    <citation type="submission" date="2018-06" db="EMBL/GenBank/DDBJ databases">
        <title>Genomic Encyclopedia of Type Strains, Phase IV (KMG-V): Genome sequencing to study the core and pangenomes of soil and plant-associated prokaryotes.</title>
        <authorList>
            <person name="Whitman W."/>
        </authorList>
    </citation>
    <scope>NUCLEOTIDE SEQUENCE [LARGE SCALE GENOMIC DNA]</scope>
    <source>
        <strain evidence="1">MLR2-44</strain>
    </source>
</reference>
<gene>
    <name evidence="1" type="ORF">C7416_101420</name>
</gene>
<dbReference type="EMBL" id="QKZN01000001">
    <property type="protein sequence ID" value="PZX34137.1"/>
    <property type="molecule type" value="Genomic_DNA"/>
</dbReference>
<evidence type="ECO:0000313" key="1">
    <source>
        <dbReference type="EMBL" id="PZX34137.1"/>
    </source>
</evidence>